<organism evidence="3 4">
    <name type="scientific">Coniochaeta ligniaria NRRL 30616</name>
    <dbReference type="NCBI Taxonomy" id="1408157"/>
    <lineage>
        <taxon>Eukaryota</taxon>
        <taxon>Fungi</taxon>
        <taxon>Dikarya</taxon>
        <taxon>Ascomycota</taxon>
        <taxon>Pezizomycotina</taxon>
        <taxon>Sordariomycetes</taxon>
        <taxon>Sordariomycetidae</taxon>
        <taxon>Coniochaetales</taxon>
        <taxon>Coniochaetaceae</taxon>
        <taxon>Coniochaeta</taxon>
    </lineage>
</organism>
<dbReference type="SUPFAM" id="SSF51126">
    <property type="entry name" value="Pectin lyase-like"/>
    <property type="match status" value="2"/>
</dbReference>
<sequence length="783" mass="83960">MRSILLLFAASAVRAAYWMEQVAHRGKASFNPDSTYTVFRNVKDYGAKGDGVADDTAAINAAISTGNRCGGDSTCVGSTLTPAVVYFPGGTYKISSAIIDYYYTQIIGDPNDMPTIKASSGFSKGALCLIEADKYTASGVLQFTSTNVFFRQVRNIILDTTAISGGACGIHWPSAQATSIQNCVFLLSNDPTDEHVGIFMESGSGGILSDLVIYGGINGVQLGNQQYTMRNLTIIGSAIAIKQLWNWGWTYKSLNILDCAIGIDMGTSDVGGLTLLDSTFTNVSKAIITARSPTNKTGQGSLVMEGVTFNNVPTVLEGPGGMVYLSGTSGGTVYEPGYAMYLPYGPFQYSGSYPVLFPRVASLLQGNKYYERSKPQYENATVSNVWSARSFGATGDGVSDDTNALRDLFQFVAGRFNTGAIAFIDAGYYKVTDTVYIPPNIRIVGEAVSAVIMGAGSKFSDINNPRPVLQIGSPGQTGYVEISDIMVSTQDGTSGAVLIEYNLNTPTNSPPSGLWDVHVRIGGFAGSKLQINDCPKTPSVPTAANPACIAAYMSFHITRTAGNLYVEGSWLWTADHDIEDANNTQINVFAGRGLLIESQPGRVWLVGTAVEHHVLYQYQLVNTHDIWMGHIQTETPYYQPNPPAPYPFVTLNAALYDPDFNADCQGAVGPTGPWTSTTGTPPCLMAWGLRVLGSSNIVVFGAGLYSFFNNYSTNCSTRASGENCQRRILSAGYAATTPFGQSFVVYNLDTIGAVNMFTRQGTDFVLWGDNFATFASTVALLWT</sequence>
<feature type="signal peptide" evidence="1">
    <location>
        <begin position="1"/>
        <end position="15"/>
    </location>
</feature>
<name>A0A1J7JN25_9PEZI</name>
<feature type="chain" id="PRO_5013108859" evidence="1">
    <location>
        <begin position="16"/>
        <end position="783"/>
    </location>
</feature>
<accession>A0A1J7JN25</accession>
<evidence type="ECO:0000313" key="4">
    <source>
        <dbReference type="Proteomes" id="UP000182658"/>
    </source>
</evidence>
<feature type="domain" description="Rhamnogalacturonase A/B/Epimerase-like pectate lyase" evidence="2">
    <location>
        <begin position="387"/>
        <end position="459"/>
    </location>
</feature>
<protein>
    <submittedName>
        <fullName evidence="3">Pectin lyase-like protein</fullName>
    </submittedName>
</protein>
<dbReference type="Proteomes" id="UP000182658">
    <property type="component" value="Unassembled WGS sequence"/>
</dbReference>
<evidence type="ECO:0000259" key="2">
    <source>
        <dbReference type="Pfam" id="PF12708"/>
    </source>
</evidence>
<dbReference type="Gene3D" id="2.160.20.10">
    <property type="entry name" value="Single-stranded right-handed beta-helix, Pectin lyase-like"/>
    <property type="match status" value="2"/>
</dbReference>
<dbReference type="InParanoid" id="A0A1J7JN25"/>
<dbReference type="CDD" id="cd23668">
    <property type="entry name" value="GH55_beta13glucanase-like"/>
    <property type="match status" value="1"/>
</dbReference>
<reference evidence="3 4" key="1">
    <citation type="submission" date="2016-10" db="EMBL/GenBank/DDBJ databases">
        <title>Draft genome sequence of Coniochaeta ligniaria NRRL30616, a lignocellulolytic fungus for bioabatement of inhibitors in plant biomass hydrolysates.</title>
        <authorList>
            <consortium name="DOE Joint Genome Institute"/>
            <person name="Jimenez D.J."/>
            <person name="Hector R.E."/>
            <person name="Riley R."/>
            <person name="Sun H."/>
            <person name="Grigoriev I.V."/>
            <person name="Van Elsas J.D."/>
            <person name="Nichols N.N."/>
        </authorList>
    </citation>
    <scope>NUCLEOTIDE SEQUENCE [LARGE SCALE GENOMIC DNA]</scope>
    <source>
        <strain evidence="3 4">NRRL 30616</strain>
    </source>
</reference>
<dbReference type="InterPro" id="IPR012334">
    <property type="entry name" value="Pectin_lyas_fold"/>
</dbReference>
<dbReference type="OrthoDB" id="1046782at2759"/>
<dbReference type="InterPro" id="IPR039279">
    <property type="entry name" value="QRT3-like"/>
</dbReference>
<dbReference type="PANTHER" id="PTHR33928:SF2">
    <property type="entry name" value="PECTATE LYASE SUPERFAMILY PROTEIN DOMAIN-CONTAINING PROTEIN-RELATED"/>
    <property type="match status" value="1"/>
</dbReference>
<dbReference type="InterPro" id="IPR024535">
    <property type="entry name" value="RHGA/B-epi-like_pectate_lyase"/>
</dbReference>
<dbReference type="EMBL" id="KV875096">
    <property type="protein sequence ID" value="OIW31280.1"/>
    <property type="molecule type" value="Genomic_DNA"/>
</dbReference>
<evidence type="ECO:0000313" key="3">
    <source>
        <dbReference type="EMBL" id="OIW31280.1"/>
    </source>
</evidence>
<dbReference type="InterPro" id="IPR011050">
    <property type="entry name" value="Pectin_lyase_fold/virulence"/>
</dbReference>
<dbReference type="AlphaFoldDB" id="A0A1J7JN25"/>
<keyword evidence="3" id="KW-0456">Lyase</keyword>
<dbReference type="GO" id="GO:0016829">
    <property type="term" value="F:lyase activity"/>
    <property type="evidence" value="ECO:0007669"/>
    <property type="project" value="UniProtKB-KW"/>
</dbReference>
<dbReference type="Pfam" id="PF12708">
    <property type="entry name" value="Pect-lyase_RHGA_epim"/>
    <property type="match status" value="2"/>
</dbReference>
<keyword evidence="1" id="KW-0732">Signal</keyword>
<evidence type="ECO:0000256" key="1">
    <source>
        <dbReference type="SAM" id="SignalP"/>
    </source>
</evidence>
<keyword evidence="4" id="KW-1185">Reference proteome</keyword>
<dbReference type="PANTHER" id="PTHR33928">
    <property type="entry name" value="POLYGALACTURONASE QRT3"/>
    <property type="match status" value="1"/>
</dbReference>
<dbReference type="STRING" id="1408157.A0A1J7JN25"/>
<dbReference type="GO" id="GO:0004650">
    <property type="term" value="F:polygalacturonase activity"/>
    <property type="evidence" value="ECO:0007669"/>
    <property type="project" value="InterPro"/>
</dbReference>
<gene>
    <name evidence="3" type="ORF">CONLIGDRAFT_679996</name>
</gene>
<proteinExistence type="predicted"/>
<feature type="domain" description="Rhamnogalacturonase A/B/Epimerase-like pectate lyase" evidence="2">
    <location>
        <begin position="39"/>
        <end position="264"/>
    </location>
</feature>